<dbReference type="SUPFAM" id="SSF55961">
    <property type="entry name" value="Bet v1-like"/>
    <property type="match status" value="1"/>
</dbReference>
<reference evidence="1 2" key="1">
    <citation type="submission" date="2020-07" db="EMBL/GenBank/DDBJ databases">
        <title>Draft whole-genome sequence of Heliobacterium chlorum DSM 3682, type strain.</title>
        <authorList>
            <person name="Kyndt J.A."/>
            <person name="Meyer T.E."/>
            <person name="Imhoff J.F."/>
        </authorList>
    </citation>
    <scope>NUCLEOTIDE SEQUENCE [LARGE SCALE GENOMIC DNA]</scope>
    <source>
        <strain evidence="1 2">DSM 3682</strain>
    </source>
</reference>
<evidence type="ECO:0000313" key="1">
    <source>
        <dbReference type="EMBL" id="MBC9785532.1"/>
    </source>
</evidence>
<keyword evidence="2" id="KW-1185">Reference proteome</keyword>
<accession>A0ABR7T5M4</accession>
<evidence type="ECO:0000313" key="2">
    <source>
        <dbReference type="Proteomes" id="UP000617402"/>
    </source>
</evidence>
<organism evidence="1 2">
    <name type="scientific">Heliobacterium chlorum</name>
    <dbReference type="NCBI Taxonomy" id="2698"/>
    <lineage>
        <taxon>Bacteria</taxon>
        <taxon>Bacillati</taxon>
        <taxon>Bacillota</taxon>
        <taxon>Clostridia</taxon>
        <taxon>Eubacteriales</taxon>
        <taxon>Heliobacteriaceae</taxon>
        <taxon>Heliobacterium</taxon>
    </lineage>
</organism>
<proteinExistence type="predicted"/>
<gene>
    <name evidence="1" type="ORF">H1S01_13575</name>
</gene>
<dbReference type="RefSeq" id="WP_188040984.1">
    <property type="nucleotide sequence ID" value="NZ_JACVHF010000015.1"/>
</dbReference>
<dbReference type="Gene3D" id="3.30.530.20">
    <property type="match status" value="1"/>
</dbReference>
<comment type="caution">
    <text evidence="1">The sequence shown here is derived from an EMBL/GenBank/DDBJ whole genome shotgun (WGS) entry which is preliminary data.</text>
</comment>
<protein>
    <submittedName>
        <fullName evidence="1">Polyketide cyclase</fullName>
    </submittedName>
</protein>
<dbReference type="InterPro" id="IPR023393">
    <property type="entry name" value="START-like_dom_sf"/>
</dbReference>
<sequence length="141" mass="16291">MTEFSFQTEVNASPEEIWAMYANPENRFKWESDLEHIKLNGEFISGVTGCMKLKGMPAMEFTLTYVKNCEEFWDKTEVPEKGMALCFGHTLTRLNNKTLIKHTVKLEKSKGDITEDDINFLFQVFKDTPDAILAIKKEVEQ</sequence>
<name>A0ABR7T5M4_HELCL</name>
<dbReference type="EMBL" id="JACVHF010000015">
    <property type="protein sequence ID" value="MBC9785532.1"/>
    <property type="molecule type" value="Genomic_DNA"/>
</dbReference>
<dbReference type="Proteomes" id="UP000617402">
    <property type="component" value="Unassembled WGS sequence"/>
</dbReference>